<keyword evidence="2" id="KW-1185">Reference proteome</keyword>
<dbReference type="EMBL" id="JACDUU010000002">
    <property type="protein sequence ID" value="MBA2871017.1"/>
    <property type="molecule type" value="Genomic_DNA"/>
</dbReference>
<name>A0A7V9YZ76_9BACL</name>
<organism evidence="1 2">
    <name type="scientific">[Anoxybacillus] calidus</name>
    <dbReference type="NCBI Taxonomy" id="575178"/>
    <lineage>
        <taxon>Bacteria</taxon>
        <taxon>Bacillati</taxon>
        <taxon>Bacillota</taxon>
        <taxon>Bacilli</taxon>
        <taxon>Bacillales</taxon>
        <taxon>Anoxybacillaceae</taxon>
        <taxon>Paranoxybacillus</taxon>
    </lineage>
</organism>
<protein>
    <submittedName>
        <fullName evidence="1">Uncharacterized protein</fullName>
    </submittedName>
</protein>
<dbReference type="RefSeq" id="WP_181536887.1">
    <property type="nucleotide sequence ID" value="NZ_JACDUU010000002.1"/>
</dbReference>
<dbReference type="AlphaFoldDB" id="A0A7V9YZ76"/>
<accession>A0A7V9YZ76</accession>
<reference evidence="1 2" key="1">
    <citation type="submission" date="2020-07" db="EMBL/GenBank/DDBJ databases">
        <title>Genomic Encyclopedia of Type Strains, Phase IV (KMG-IV): sequencing the most valuable type-strain genomes for metagenomic binning, comparative biology and taxonomic classification.</title>
        <authorList>
            <person name="Goeker M."/>
        </authorList>
    </citation>
    <scope>NUCLEOTIDE SEQUENCE [LARGE SCALE GENOMIC DNA]</scope>
    <source>
        <strain evidence="1 2">DSM 25220</strain>
    </source>
</reference>
<evidence type="ECO:0000313" key="1">
    <source>
        <dbReference type="EMBL" id="MBA2871017.1"/>
    </source>
</evidence>
<comment type="caution">
    <text evidence="1">The sequence shown here is derived from an EMBL/GenBank/DDBJ whole genome shotgun (WGS) entry which is preliminary data.</text>
</comment>
<gene>
    <name evidence="1" type="ORF">HNQ85_001287</name>
</gene>
<dbReference type="Proteomes" id="UP000580891">
    <property type="component" value="Unassembled WGS sequence"/>
</dbReference>
<proteinExistence type="predicted"/>
<sequence length="45" mass="5247">MFKRLFAKKENNEPCCDVQIIEVNDETNDERKEPCCEDNCCEGCC</sequence>
<evidence type="ECO:0000313" key="2">
    <source>
        <dbReference type="Proteomes" id="UP000580891"/>
    </source>
</evidence>